<proteinExistence type="predicted"/>
<dbReference type="EMBL" id="JASNQZ010000005">
    <property type="protein sequence ID" value="KAL0957608.1"/>
    <property type="molecule type" value="Genomic_DNA"/>
</dbReference>
<accession>A0ABR3IPF8</accession>
<evidence type="ECO:0000313" key="2">
    <source>
        <dbReference type="EMBL" id="KAL0957608.1"/>
    </source>
</evidence>
<reference evidence="3" key="2">
    <citation type="submission" date="2024-06" db="EMBL/GenBank/DDBJ databases">
        <title>Multi-omics analyses provide insights into the biosynthesis of the anticancer antibiotic pleurotin in Hohenbuehelia grisea.</title>
        <authorList>
            <person name="Weaver J.A."/>
            <person name="Alberti F."/>
        </authorList>
    </citation>
    <scope>NUCLEOTIDE SEQUENCE [LARGE SCALE GENOMIC DNA]</scope>
    <source>
        <strain evidence="3">T-177</strain>
    </source>
</reference>
<reference evidence="1" key="1">
    <citation type="journal article" date="2024" name="ACS Chem. Biol.">
        <title>Early Steps of the Biosynthesis of the Anticancer Antibiotic Pleurotin.</title>
        <authorList>
            <person name="Weaver J.A."/>
            <person name="Alkhder D."/>
            <person name="Prasongpholchai P."/>
            <person name="Tadesse M.D."/>
            <person name="de Los Santos E.L."/>
            <person name="Song L."/>
            <person name="Corre C."/>
            <person name="Alberti F."/>
        </authorList>
    </citation>
    <scope>NUCLEOTIDE SEQUENCE</scope>
    <source>
        <strain evidence="1">T-177</strain>
    </source>
</reference>
<evidence type="ECO:0000313" key="1">
    <source>
        <dbReference type="EMBL" id="KAL0945181.1"/>
    </source>
</evidence>
<comment type="caution">
    <text evidence="1">The sequence shown here is derived from an EMBL/GenBank/DDBJ whole genome shotgun (WGS) entry which is preliminary data.</text>
</comment>
<sequence length="228" mass="25018">MQAYKPYTPTTLAVLVFDHARRSPYVIRLRPRYPYSHATCLEEIDTRSRIAKSVHGDYVRAPQRLSLEIRAVDADGEHTLVFMFGSQTTDDVYPSDLNICVREIAEGRGTCLGTIIVARKDSSGLLEDLAPQDIPFASGAVRHAVLSRALTSAMSSEGYTSGGNSCCRNREAVPSDEERTVAVTQQPIVQRVSLPNWSNGDARLATRIASCTQTGILGQHMALIGWSH</sequence>
<gene>
    <name evidence="2" type="ORF">HGRIS_001392</name>
    <name evidence="1" type="ORF">HGRIS_004332</name>
</gene>
<evidence type="ECO:0000313" key="3">
    <source>
        <dbReference type="Proteomes" id="UP001556367"/>
    </source>
</evidence>
<dbReference type="EMBL" id="JASNQZ010000019">
    <property type="protein sequence ID" value="KAL0945181.1"/>
    <property type="molecule type" value="Genomic_DNA"/>
</dbReference>
<organism evidence="1 3">
    <name type="scientific">Hohenbuehelia grisea</name>
    <dbReference type="NCBI Taxonomy" id="104357"/>
    <lineage>
        <taxon>Eukaryota</taxon>
        <taxon>Fungi</taxon>
        <taxon>Dikarya</taxon>
        <taxon>Basidiomycota</taxon>
        <taxon>Agaricomycotina</taxon>
        <taxon>Agaricomycetes</taxon>
        <taxon>Agaricomycetidae</taxon>
        <taxon>Agaricales</taxon>
        <taxon>Pleurotineae</taxon>
        <taxon>Pleurotaceae</taxon>
        <taxon>Hohenbuehelia</taxon>
    </lineage>
</organism>
<keyword evidence="3" id="KW-1185">Reference proteome</keyword>
<dbReference type="Proteomes" id="UP001556367">
    <property type="component" value="Unassembled WGS sequence"/>
</dbReference>
<protein>
    <submittedName>
        <fullName evidence="1">Uncharacterized protein</fullName>
    </submittedName>
</protein>
<name>A0ABR3IPF8_9AGAR</name>